<comment type="caution">
    <text evidence="2">The sequence shown here is derived from an EMBL/GenBank/DDBJ whole genome shotgun (WGS) entry which is preliminary data.</text>
</comment>
<sequence>MELVFEFVLRARLEPPLPFGGGLLGERMFFNAFDGEVEGERLNGKLLPGGGDWLIAHPSGWGVLDVRTQIKTDDDALIFAHYPGLIEMKPATLDALKNGTATRIEDQYFRTTPRFETGNARYAWLNQSLFVGEGRIIEGIGVEYRVHRVT</sequence>
<name>A0A4R5Q9E6_9PROT</name>
<dbReference type="Pfam" id="PF11578">
    <property type="entry name" value="DUF3237"/>
    <property type="match status" value="1"/>
</dbReference>
<dbReference type="RefSeq" id="WP_133292218.1">
    <property type="nucleotide sequence ID" value="NZ_SMSJ01000087.1"/>
</dbReference>
<gene>
    <name evidence="2" type="ORF">E2C06_29795</name>
</gene>
<evidence type="ECO:0000313" key="3">
    <source>
        <dbReference type="Proteomes" id="UP000295096"/>
    </source>
</evidence>
<evidence type="ECO:0000256" key="1">
    <source>
        <dbReference type="HAMAP-Rule" id="MF_00775"/>
    </source>
</evidence>
<keyword evidence="3" id="KW-1185">Reference proteome</keyword>
<dbReference type="Proteomes" id="UP000295096">
    <property type="component" value="Unassembled WGS sequence"/>
</dbReference>
<evidence type="ECO:0000313" key="2">
    <source>
        <dbReference type="EMBL" id="TDH58961.1"/>
    </source>
</evidence>
<dbReference type="AlphaFoldDB" id="A0A4R5Q9E6"/>
<dbReference type="OrthoDB" id="5294829at2"/>
<dbReference type="EMBL" id="SMSJ01000087">
    <property type="protein sequence ID" value="TDH58961.1"/>
    <property type="molecule type" value="Genomic_DNA"/>
</dbReference>
<dbReference type="PANTHER" id="PTHR37315:SF1">
    <property type="entry name" value="UPF0311 PROTEIN BLR7842"/>
    <property type="match status" value="1"/>
</dbReference>
<dbReference type="HAMAP" id="MF_00775">
    <property type="entry name" value="UPF0311"/>
    <property type="match status" value="1"/>
</dbReference>
<proteinExistence type="inferred from homology"/>
<dbReference type="Gene3D" id="2.40.160.20">
    <property type="match status" value="1"/>
</dbReference>
<reference evidence="2 3" key="1">
    <citation type="journal article" date="2016" name="J. Microbiol.">
        <title>Dankookia rubra gen. nov., sp. nov., an alphaproteobacterium isolated from sediment of a shallow stream.</title>
        <authorList>
            <person name="Kim W.H."/>
            <person name="Kim D.H."/>
            <person name="Kang K."/>
            <person name="Ahn T.Y."/>
        </authorList>
    </citation>
    <scope>NUCLEOTIDE SEQUENCE [LARGE SCALE GENOMIC DNA]</scope>
    <source>
        <strain evidence="2 3">JCM30602</strain>
    </source>
</reference>
<dbReference type="PANTHER" id="PTHR37315">
    <property type="entry name" value="UPF0311 PROTEIN BLR7842"/>
    <property type="match status" value="1"/>
</dbReference>
<dbReference type="InterPro" id="IPR020915">
    <property type="entry name" value="UPF0311"/>
</dbReference>
<comment type="similarity">
    <text evidence="1">Belongs to the UPF0311 family.</text>
</comment>
<protein>
    <recommendedName>
        <fullName evidence="1">UPF0311 protein E2C06_29795</fullName>
    </recommendedName>
</protein>
<organism evidence="2 3">
    <name type="scientific">Dankookia rubra</name>
    <dbReference type="NCBI Taxonomy" id="1442381"/>
    <lineage>
        <taxon>Bacteria</taxon>
        <taxon>Pseudomonadati</taxon>
        <taxon>Pseudomonadota</taxon>
        <taxon>Alphaproteobacteria</taxon>
        <taxon>Acetobacterales</taxon>
        <taxon>Roseomonadaceae</taxon>
        <taxon>Dankookia</taxon>
    </lineage>
</organism>
<accession>A0A4R5Q9E6</accession>